<accession>A0AAU9LL18</accession>
<name>A0AAU9LL18_9ASTR</name>
<evidence type="ECO:0000313" key="2">
    <source>
        <dbReference type="Proteomes" id="UP001157418"/>
    </source>
</evidence>
<dbReference type="Proteomes" id="UP001157418">
    <property type="component" value="Unassembled WGS sequence"/>
</dbReference>
<protein>
    <submittedName>
        <fullName evidence="1">Uncharacterized protein</fullName>
    </submittedName>
</protein>
<proteinExistence type="predicted"/>
<evidence type="ECO:0000313" key="1">
    <source>
        <dbReference type="EMBL" id="CAH1416663.1"/>
    </source>
</evidence>
<sequence>MISNLAGSDVLGFITHSGVRTTRGNRKDVDNKPNFYPHNIQHLLPASPSQDLCIIINHHTYSVGVPTPLPICASPPNTISR</sequence>
<comment type="caution">
    <text evidence="1">The sequence shown here is derived from an EMBL/GenBank/DDBJ whole genome shotgun (WGS) entry which is preliminary data.</text>
</comment>
<organism evidence="1 2">
    <name type="scientific">Lactuca virosa</name>
    <dbReference type="NCBI Taxonomy" id="75947"/>
    <lineage>
        <taxon>Eukaryota</taxon>
        <taxon>Viridiplantae</taxon>
        <taxon>Streptophyta</taxon>
        <taxon>Embryophyta</taxon>
        <taxon>Tracheophyta</taxon>
        <taxon>Spermatophyta</taxon>
        <taxon>Magnoliopsida</taxon>
        <taxon>eudicotyledons</taxon>
        <taxon>Gunneridae</taxon>
        <taxon>Pentapetalae</taxon>
        <taxon>asterids</taxon>
        <taxon>campanulids</taxon>
        <taxon>Asterales</taxon>
        <taxon>Asteraceae</taxon>
        <taxon>Cichorioideae</taxon>
        <taxon>Cichorieae</taxon>
        <taxon>Lactucinae</taxon>
        <taxon>Lactuca</taxon>
    </lineage>
</organism>
<reference evidence="1 2" key="1">
    <citation type="submission" date="2022-01" db="EMBL/GenBank/DDBJ databases">
        <authorList>
            <person name="Xiong W."/>
            <person name="Schranz E."/>
        </authorList>
    </citation>
    <scope>NUCLEOTIDE SEQUENCE [LARGE SCALE GENOMIC DNA]</scope>
</reference>
<dbReference type="AlphaFoldDB" id="A0AAU9LL18"/>
<gene>
    <name evidence="1" type="ORF">LVIROSA_LOCUS4412</name>
</gene>
<keyword evidence="2" id="KW-1185">Reference proteome</keyword>
<dbReference type="EMBL" id="CAKMRJ010000002">
    <property type="protein sequence ID" value="CAH1416663.1"/>
    <property type="molecule type" value="Genomic_DNA"/>
</dbReference>